<evidence type="ECO:0000313" key="3">
    <source>
        <dbReference type="Proteomes" id="UP000603904"/>
    </source>
</evidence>
<reference evidence="2 3" key="1">
    <citation type="submission" date="2021-01" db="EMBL/GenBank/DDBJ databases">
        <title>Whole genome shotgun sequence of Microbispora corallina NBRC 16416.</title>
        <authorList>
            <person name="Komaki H."/>
            <person name="Tamura T."/>
        </authorList>
    </citation>
    <scope>NUCLEOTIDE SEQUENCE [LARGE SCALE GENOMIC DNA]</scope>
    <source>
        <strain evidence="2 3">NBRC 16416</strain>
    </source>
</reference>
<evidence type="ECO:0000256" key="1">
    <source>
        <dbReference type="SAM" id="MobiDB-lite"/>
    </source>
</evidence>
<accession>A0ABQ4G5D3</accession>
<gene>
    <name evidence="2" type="ORF">Mco01_52930</name>
</gene>
<dbReference type="Proteomes" id="UP000603904">
    <property type="component" value="Unassembled WGS sequence"/>
</dbReference>
<sequence>MEPLVAEPSRFSLKSLAVRTTDVAPVDGVTVIVATGRAPMGEPTGAELSEAEGDGVDTPAAPEAEIDGSTWIHLSVPMATGAGSAEAPDDSVSVAVKAVPTAALPFAVNDTVKSCVTAAPEDGVHV</sequence>
<feature type="region of interest" description="Disordered" evidence="1">
    <location>
        <begin position="38"/>
        <end position="60"/>
    </location>
</feature>
<protein>
    <submittedName>
        <fullName evidence="2">Uncharacterized protein</fullName>
    </submittedName>
</protein>
<evidence type="ECO:0000313" key="2">
    <source>
        <dbReference type="EMBL" id="GIH42293.1"/>
    </source>
</evidence>
<dbReference type="EMBL" id="BOOC01000030">
    <property type="protein sequence ID" value="GIH42293.1"/>
    <property type="molecule type" value="Genomic_DNA"/>
</dbReference>
<keyword evidence="3" id="KW-1185">Reference proteome</keyword>
<name>A0ABQ4G5D3_9ACTN</name>
<proteinExistence type="predicted"/>
<comment type="caution">
    <text evidence="2">The sequence shown here is derived from an EMBL/GenBank/DDBJ whole genome shotgun (WGS) entry which is preliminary data.</text>
</comment>
<organism evidence="2 3">
    <name type="scientific">Microbispora corallina</name>
    <dbReference type="NCBI Taxonomy" id="83302"/>
    <lineage>
        <taxon>Bacteria</taxon>
        <taxon>Bacillati</taxon>
        <taxon>Actinomycetota</taxon>
        <taxon>Actinomycetes</taxon>
        <taxon>Streptosporangiales</taxon>
        <taxon>Streptosporangiaceae</taxon>
        <taxon>Microbispora</taxon>
    </lineage>
</organism>